<evidence type="ECO:0000256" key="1">
    <source>
        <dbReference type="SAM" id="MobiDB-lite"/>
    </source>
</evidence>
<reference evidence="2" key="1">
    <citation type="journal article" date="2020" name="Phytopathology">
        <title>Genome Sequence Resources of Colletotrichum truncatum, C. plurivorum, C. musicola, and C. sojae: Four Species Pathogenic to Soybean (Glycine max).</title>
        <authorList>
            <person name="Rogerio F."/>
            <person name="Boufleur T.R."/>
            <person name="Ciampi-Guillardi M."/>
            <person name="Sukno S.A."/>
            <person name="Thon M.R."/>
            <person name="Massola Junior N.S."/>
            <person name="Baroncelli R."/>
        </authorList>
    </citation>
    <scope>NUCLEOTIDE SEQUENCE</scope>
    <source>
        <strain evidence="2">LFN00145</strain>
    </source>
</reference>
<keyword evidence="3" id="KW-1185">Reference proteome</keyword>
<dbReference type="AlphaFoldDB" id="A0A8H6JTZ6"/>
<name>A0A8H6JTZ6_9PEZI</name>
<dbReference type="EMBL" id="WIGO01000297">
    <property type="protein sequence ID" value="KAF6818796.1"/>
    <property type="molecule type" value="Genomic_DNA"/>
</dbReference>
<protein>
    <submittedName>
        <fullName evidence="2">Uncharacterized protein</fullName>
    </submittedName>
</protein>
<proteinExistence type="predicted"/>
<comment type="caution">
    <text evidence="2">The sequence shown here is derived from an EMBL/GenBank/DDBJ whole genome shotgun (WGS) entry which is preliminary data.</text>
</comment>
<dbReference type="Proteomes" id="UP000654918">
    <property type="component" value="Unassembled WGS sequence"/>
</dbReference>
<evidence type="ECO:0000313" key="3">
    <source>
        <dbReference type="Proteomes" id="UP000654918"/>
    </source>
</evidence>
<sequence length="259" mass="29569">MGARKTNSAQARLNGMGGSFLPSPGSIGTDDPHRRDDTTTADASQDGSRFFNLPWEVRERIHEYYLAFANDNFGDTLRPLHFYLEQGGYSRPLPALMLTCRRAYRELAPRVHSDAAMRVHTAGRGDRRLGFAVHGNLRFERLRRLHVLVATEYPHWNRWLGTFAEVARRAGGGLREVVVDWGPRPEAPRAEGGGKGTWEEKLAQKKQDEFFGILGGLEGLEVVRFHGAMPAGWRERFESEIKARLFTYPYRWWREPGME</sequence>
<feature type="region of interest" description="Disordered" evidence="1">
    <location>
        <begin position="1"/>
        <end position="45"/>
    </location>
</feature>
<feature type="compositionally biased region" description="Polar residues" evidence="1">
    <location>
        <begin position="1"/>
        <end position="11"/>
    </location>
</feature>
<gene>
    <name evidence="2" type="ORF">CPLU01_13235</name>
</gene>
<evidence type="ECO:0000313" key="2">
    <source>
        <dbReference type="EMBL" id="KAF6818796.1"/>
    </source>
</evidence>
<organism evidence="2 3">
    <name type="scientific">Colletotrichum plurivorum</name>
    <dbReference type="NCBI Taxonomy" id="2175906"/>
    <lineage>
        <taxon>Eukaryota</taxon>
        <taxon>Fungi</taxon>
        <taxon>Dikarya</taxon>
        <taxon>Ascomycota</taxon>
        <taxon>Pezizomycotina</taxon>
        <taxon>Sordariomycetes</taxon>
        <taxon>Hypocreomycetidae</taxon>
        <taxon>Glomerellales</taxon>
        <taxon>Glomerellaceae</taxon>
        <taxon>Colletotrichum</taxon>
        <taxon>Colletotrichum orchidearum species complex</taxon>
    </lineage>
</organism>
<accession>A0A8H6JTZ6</accession>